<feature type="compositionally biased region" description="Pro residues" evidence="1">
    <location>
        <begin position="166"/>
        <end position="181"/>
    </location>
</feature>
<organism evidence="2 3">
    <name type="scientific">Lepraria finkii</name>
    <dbReference type="NCBI Taxonomy" id="1340010"/>
    <lineage>
        <taxon>Eukaryota</taxon>
        <taxon>Fungi</taxon>
        <taxon>Dikarya</taxon>
        <taxon>Ascomycota</taxon>
        <taxon>Pezizomycotina</taxon>
        <taxon>Lecanoromycetes</taxon>
        <taxon>OSLEUM clade</taxon>
        <taxon>Lecanoromycetidae</taxon>
        <taxon>Lecanorales</taxon>
        <taxon>Lecanorineae</taxon>
        <taxon>Stereocaulaceae</taxon>
        <taxon>Lepraria</taxon>
    </lineage>
</organism>
<proteinExistence type="predicted"/>
<feature type="region of interest" description="Disordered" evidence="1">
    <location>
        <begin position="56"/>
        <end position="542"/>
    </location>
</feature>
<feature type="compositionally biased region" description="Basic and acidic residues" evidence="1">
    <location>
        <begin position="517"/>
        <end position="539"/>
    </location>
</feature>
<feature type="region of interest" description="Disordered" evidence="1">
    <location>
        <begin position="570"/>
        <end position="662"/>
    </location>
</feature>
<feature type="compositionally biased region" description="Low complexity" evidence="1">
    <location>
        <begin position="652"/>
        <end position="662"/>
    </location>
</feature>
<comment type="caution">
    <text evidence="2">The sequence shown here is derived from an EMBL/GenBank/DDBJ whole genome shotgun (WGS) entry which is preliminary data.</text>
</comment>
<evidence type="ECO:0000256" key="1">
    <source>
        <dbReference type="SAM" id="MobiDB-lite"/>
    </source>
</evidence>
<protein>
    <submittedName>
        <fullName evidence="2">Uncharacterized protein</fullName>
    </submittedName>
</protein>
<feature type="compositionally biased region" description="Polar residues" evidence="1">
    <location>
        <begin position="475"/>
        <end position="484"/>
    </location>
</feature>
<gene>
    <name evidence="2" type="ORF">ABVK25_011669</name>
</gene>
<feature type="compositionally biased region" description="Polar residues" evidence="1">
    <location>
        <begin position="22"/>
        <end position="38"/>
    </location>
</feature>
<accession>A0ABR4AMC7</accession>
<evidence type="ECO:0000313" key="2">
    <source>
        <dbReference type="EMBL" id="KAL2046630.1"/>
    </source>
</evidence>
<name>A0ABR4AMC7_9LECA</name>
<dbReference type="EMBL" id="JBHFEH010000110">
    <property type="protein sequence ID" value="KAL2046630.1"/>
    <property type="molecule type" value="Genomic_DNA"/>
</dbReference>
<feature type="compositionally biased region" description="Low complexity" evidence="1">
    <location>
        <begin position="253"/>
        <end position="262"/>
    </location>
</feature>
<feature type="region of interest" description="Disordered" evidence="1">
    <location>
        <begin position="19"/>
        <end position="43"/>
    </location>
</feature>
<sequence length="662" mass="73660">MTDSPPRPRAAEAAYLEDYSEEAQTTLPGTRQTANVTAKRSKPECTVAKVVRDEFSDSGYSSHTAATLGSTDSSLESKSGSNPLKVDPGAVAIRRRPTIEGRKPQSRRQSPEKPLLQRIQSRSRKEEVAQSKRCSCSECVAKARRRSTINGQTSDHYTSHAKIQARPPPPVRPHSTKPPPAQVSQDVPILPQPRPRPSQLYHRARPTSFHAGAIPELIDTQQPLYVERPSPRYPAASPFSATSYPPPQASYFPPQQLIPQHQPQEHFPPPISPYENQTRPRPQRWTSEYPASARPQSMSYTPSPIIEYTPPVYPVIAPSSRPPSRQPSHRERPTVSPEEYPSRDEDYYKMPPPPPRINTGSRQDVRPTIRKANTTSDAYQALHGHRATREEINAAPVTHRSPIKQRSSEQERSRRPSPARPTKTIDERVPSTQALEQSMARMTVESNGKNKRRASIYGHESLHDLESSIEDYQASKGTRSSNNDIPLDAVMRRKKTNTSSSDTSSRHSGKSGKSGKTSREGSDVKSRRPSSDIKSRHNNDGLAMRFNAAQGINLDIRGGYEGRTISLKQSKDEGEMELNIGSRGRTVGSRPARPAAEEKGRRRHSNVHGEGVTELERSMTTSGVRGEIVEADEPRIARERIITTSRSRRSSRSGYSGRGQAE</sequence>
<feature type="compositionally biased region" description="Polar residues" evidence="1">
    <location>
        <begin position="274"/>
        <end position="286"/>
    </location>
</feature>
<reference evidence="2 3" key="1">
    <citation type="submission" date="2024-09" db="EMBL/GenBank/DDBJ databases">
        <title>Rethinking Asexuality: The Enigmatic Case of Functional Sexual Genes in Lepraria (Stereocaulaceae).</title>
        <authorList>
            <person name="Doellman M."/>
            <person name="Sun Y."/>
            <person name="Barcenas-Pena A."/>
            <person name="Lumbsch H.T."/>
            <person name="Grewe F."/>
        </authorList>
    </citation>
    <scope>NUCLEOTIDE SEQUENCE [LARGE SCALE GENOMIC DNA]</scope>
    <source>
        <strain evidence="2 3">Grewe 0041</strain>
    </source>
</reference>
<dbReference type="Proteomes" id="UP001590951">
    <property type="component" value="Unassembled WGS sequence"/>
</dbReference>
<feature type="compositionally biased region" description="Basic and acidic residues" evidence="1">
    <location>
        <begin position="632"/>
        <end position="641"/>
    </location>
</feature>
<evidence type="ECO:0000313" key="3">
    <source>
        <dbReference type="Proteomes" id="UP001590951"/>
    </source>
</evidence>
<keyword evidence="3" id="KW-1185">Reference proteome</keyword>
<feature type="compositionally biased region" description="Polar residues" evidence="1">
    <location>
        <begin position="58"/>
        <end position="82"/>
    </location>
</feature>